<name>N4UG98_FUSC1</name>
<proteinExistence type="predicted"/>
<protein>
    <recommendedName>
        <fullName evidence="4">BTB domain-containing protein</fullName>
    </recommendedName>
</protein>
<sequence>MVQSSPHSEPVSSQGDTQKTPPSKKPSTYVFDSNGDTQLVLSTYKSQPLTWEMETISIGRKSSKKSTKKKKKRPGPKNTFEFPRPEFSRPEFSDDEKPETQRTDVGPSADSSNLKVQDWGFGEKPGIRYNQVEIRMLVSGKHLELASSSFKKMLVGPFMEGIVDISGRRWITASGWDPEAFNIVLTIMHGYHRDVPKSLSLEMLTKLAMILEGLKSEVPTVYGRDCILWMFISWVFSQPDSFQRMTRLALLHSGKLIEAEDFPIPGDLLDKIDKARQNTLGSIFTGICDLLDLLQEKDECSYECLSMLLGILIKDLRKHGILSPRCEKPFYGFSIEGSKDMIKGLRKPQWYDTSGGRYGPRHSCTIQQKLSLALDKVENELRVFDLQDFQFAKGYMRPYCTKDCV</sequence>
<reference evidence="3" key="1">
    <citation type="submission" date="2012-09" db="EMBL/GenBank/DDBJ databases">
        <title>Genome sequencing and comparative transcriptomics of race 1 and race 4 of banana pathogen: Fusarium oxysporum f. sp. cubense.</title>
        <authorList>
            <person name="Fang X."/>
            <person name="Huang J."/>
        </authorList>
    </citation>
    <scope>NUCLEOTIDE SEQUENCE [LARGE SCALE GENOMIC DNA]</scope>
    <source>
        <strain evidence="3">race 1</strain>
    </source>
</reference>
<dbReference type="AlphaFoldDB" id="N4UG98"/>
<dbReference type="Proteomes" id="UP000016928">
    <property type="component" value="Unassembled WGS sequence"/>
</dbReference>
<feature type="compositionally biased region" description="Polar residues" evidence="1">
    <location>
        <begin position="1"/>
        <end position="21"/>
    </location>
</feature>
<dbReference type="STRING" id="1229664.N4UG98"/>
<dbReference type="EMBL" id="KB730039">
    <property type="protein sequence ID" value="ENH74234.1"/>
    <property type="molecule type" value="Genomic_DNA"/>
</dbReference>
<feature type="region of interest" description="Disordered" evidence="1">
    <location>
        <begin position="52"/>
        <end position="116"/>
    </location>
</feature>
<evidence type="ECO:0000313" key="2">
    <source>
        <dbReference type="EMBL" id="ENH74234.1"/>
    </source>
</evidence>
<evidence type="ECO:0000256" key="1">
    <source>
        <dbReference type="SAM" id="MobiDB-lite"/>
    </source>
</evidence>
<reference evidence="3" key="2">
    <citation type="journal article" date="2014" name="PLoS ONE">
        <title>Genome and Transcriptome Analysis of the Fungal Pathogen Fusarium oxysporum f. sp. cubense Causing Banana Vascular Wilt Disease.</title>
        <authorList>
            <person name="Guo L."/>
            <person name="Han L."/>
            <person name="Yang L."/>
            <person name="Zeng H."/>
            <person name="Fan D."/>
            <person name="Zhu Y."/>
            <person name="Feng Y."/>
            <person name="Wang G."/>
            <person name="Peng C."/>
            <person name="Jiang X."/>
            <person name="Zhou D."/>
            <person name="Ni P."/>
            <person name="Liang C."/>
            <person name="Liu L."/>
            <person name="Wang J."/>
            <person name="Mao C."/>
            <person name="Fang X."/>
            <person name="Peng M."/>
            <person name="Huang J."/>
        </authorList>
    </citation>
    <scope>NUCLEOTIDE SEQUENCE [LARGE SCALE GENOMIC DNA]</scope>
    <source>
        <strain evidence="3">race 1</strain>
    </source>
</reference>
<gene>
    <name evidence="2" type="ORF">FOC1_g10001875</name>
</gene>
<evidence type="ECO:0000313" key="3">
    <source>
        <dbReference type="Proteomes" id="UP000016928"/>
    </source>
</evidence>
<organism evidence="2 3">
    <name type="scientific">Fusarium oxysporum f. sp. cubense (strain race 1)</name>
    <name type="common">Panama disease fungus</name>
    <dbReference type="NCBI Taxonomy" id="1229664"/>
    <lineage>
        <taxon>Eukaryota</taxon>
        <taxon>Fungi</taxon>
        <taxon>Dikarya</taxon>
        <taxon>Ascomycota</taxon>
        <taxon>Pezizomycotina</taxon>
        <taxon>Sordariomycetes</taxon>
        <taxon>Hypocreomycetidae</taxon>
        <taxon>Hypocreales</taxon>
        <taxon>Nectriaceae</taxon>
        <taxon>Fusarium</taxon>
        <taxon>Fusarium oxysporum species complex</taxon>
    </lineage>
</organism>
<dbReference type="OrthoDB" id="5326346at2759"/>
<accession>N4UG98</accession>
<feature type="compositionally biased region" description="Basic and acidic residues" evidence="1">
    <location>
        <begin position="83"/>
        <end position="92"/>
    </location>
</feature>
<feature type="compositionally biased region" description="Basic residues" evidence="1">
    <location>
        <begin position="61"/>
        <end position="75"/>
    </location>
</feature>
<evidence type="ECO:0008006" key="4">
    <source>
        <dbReference type="Google" id="ProtNLM"/>
    </source>
</evidence>
<dbReference type="HOGENOM" id="CLU_031555_1_0_1"/>
<dbReference type="OMA" id="FIWESER"/>
<dbReference type="VEuPathDB" id="FungiDB:FOC1_g10001875"/>
<feature type="region of interest" description="Disordered" evidence="1">
    <location>
        <begin position="1"/>
        <end position="36"/>
    </location>
</feature>